<evidence type="ECO:0000313" key="1">
    <source>
        <dbReference type="EnsemblMetazoa" id="AALFPA23_001587.P38802"/>
    </source>
</evidence>
<keyword evidence="2" id="KW-1185">Reference proteome</keyword>
<dbReference type="InterPro" id="IPR036397">
    <property type="entry name" value="RNaseH_sf"/>
</dbReference>
<organism evidence="1 2">
    <name type="scientific">Aedes albopictus</name>
    <name type="common">Asian tiger mosquito</name>
    <name type="synonym">Stegomyia albopicta</name>
    <dbReference type="NCBI Taxonomy" id="7160"/>
    <lineage>
        <taxon>Eukaryota</taxon>
        <taxon>Metazoa</taxon>
        <taxon>Ecdysozoa</taxon>
        <taxon>Arthropoda</taxon>
        <taxon>Hexapoda</taxon>
        <taxon>Insecta</taxon>
        <taxon>Pterygota</taxon>
        <taxon>Neoptera</taxon>
        <taxon>Endopterygota</taxon>
        <taxon>Diptera</taxon>
        <taxon>Nematocera</taxon>
        <taxon>Culicoidea</taxon>
        <taxon>Culicidae</taxon>
        <taxon>Culicinae</taxon>
        <taxon>Aedini</taxon>
        <taxon>Aedes</taxon>
        <taxon>Stegomyia</taxon>
    </lineage>
</organism>
<name>A0ABM1XPG8_AEDAL</name>
<dbReference type="GeneID" id="134289842"/>
<dbReference type="EnsemblMetazoa" id="AALFPA23_001587.R38802">
    <property type="protein sequence ID" value="AALFPA23_001587.P38802"/>
    <property type="gene ID" value="AALFPA23_001587"/>
</dbReference>
<dbReference type="SUPFAM" id="SSF53098">
    <property type="entry name" value="Ribonuclease H-like"/>
    <property type="match status" value="1"/>
</dbReference>
<sequence>MFVENQIFNLFGVPAICITDNAKVFKSDAFAKLLKTYDVTHWNLAVYHPSPNPVERVNRDHREWDRSIHQIAQAIRTTVHDSTGHTPFFINFGRNMISSGAEYDFLRKSEDAARCPLKLSEEMKQLFGIVRQNLMKAYQKYSRTYNLRANAKHNFEPGHIVFKKNINLSDKSRDYSTGTRHGHKCLDRQPATIFTYLLIGTRNDHPWTGTRHGRKFLDRQPATIFTSALIGTRNDLSWTV</sequence>
<protein>
    <recommendedName>
        <fullName evidence="3">Integrase catalytic domain-containing protein</fullName>
    </recommendedName>
</protein>
<proteinExistence type="predicted"/>
<dbReference type="PANTHER" id="PTHR37984">
    <property type="entry name" value="PROTEIN CBG26694"/>
    <property type="match status" value="1"/>
</dbReference>
<dbReference type="Gene3D" id="3.30.420.10">
    <property type="entry name" value="Ribonuclease H-like superfamily/Ribonuclease H"/>
    <property type="match status" value="1"/>
</dbReference>
<dbReference type="Proteomes" id="UP000069940">
    <property type="component" value="Unassembled WGS sequence"/>
</dbReference>
<dbReference type="PANTHER" id="PTHR37984:SF5">
    <property type="entry name" value="PROTEIN NYNRIN-LIKE"/>
    <property type="match status" value="1"/>
</dbReference>
<accession>A0ABM1XPG8</accession>
<evidence type="ECO:0008006" key="3">
    <source>
        <dbReference type="Google" id="ProtNLM"/>
    </source>
</evidence>
<reference evidence="2" key="1">
    <citation type="journal article" date="2015" name="Proc. Natl. Acad. Sci. U.S.A.">
        <title>Genome sequence of the Asian Tiger mosquito, Aedes albopictus, reveals insights into its biology, genetics, and evolution.</title>
        <authorList>
            <person name="Chen X.G."/>
            <person name="Jiang X."/>
            <person name="Gu J."/>
            <person name="Xu M."/>
            <person name="Wu Y."/>
            <person name="Deng Y."/>
            <person name="Zhang C."/>
            <person name="Bonizzoni M."/>
            <person name="Dermauw W."/>
            <person name="Vontas J."/>
            <person name="Armbruster P."/>
            <person name="Huang X."/>
            <person name="Yang Y."/>
            <person name="Zhang H."/>
            <person name="He W."/>
            <person name="Peng H."/>
            <person name="Liu Y."/>
            <person name="Wu K."/>
            <person name="Chen J."/>
            <person name="Lirakis M."/>
            <person name="Topalis P."/>
            <person name="Van Leeuwen T."/>
            <person name="Hall A.B."/>
            <person name="Jiang X."/>
            <person name="Thorpe C."/>
            <person name="Mueller R.L."/>
            <person name="Sun C."/>
            <person name="Waterhouse R.M."/>
            <person name="Yan G."/>
            <person name="Tu Z.J."/>
            <person name="Fang X."/>
            <person name="James A.A."/>
        </authorList>
    </citation>
    <scope>NUCLEOTIDE SEQUENCE [LARGE SCALE GENOMIC DNA]</scope>
    <source>
        <strain evidence="2">Foshan</strain>
    </source>
</reference>
<dbReference type="RefSeq" id="XP_062712460.1">
    <property type="nucleotide sequence ID" value="XM_062856476.1"/>
</dbReference>
<reference evidence="1" key="2">
    <citation type="submission" date="2025-05" db="UniProtKB">
        <authorList>
            <consortium name="EnsemblMetazoa"/>
        </authorList>
    </citation>
    <scope>IDENTIFICATION</scope>
    <source>
        <strain evidence="1">Foshan</strain>
    </source>
</reference>
<evidence type="ECO:0000313" key="2">
    <source>
        <dbReference type="Proteomes" id="UP000069940"/>
    </source>
</evidence>
<dbReference type="InterPro" id="IPR012337">
    <property type="entry name" value="RNaseH-like_sf"/>
</dbReference>
<dbReference type="InterPro" id="IPR050951">
    <property type="entry name" value="Retrovirus_Pol_polyprotein"/>
</dbReference>